<organism evidence="3 4">
    <name type="scientific">Bradyrhizobium macuxiense</name>
    <dbReference type="NCBI Taxonomy" id="1755647"/>
    <lineage>
        <taxon>Bacteria</taxon>
        <taxon>Pseudomonadati</taxon>
        <taxon>Pseudomonadota</taxon>
        <taxon>Alphaproteobacteria</taxon>
        <taxon>Hyphomicrobiales</taxon>
        <taxon>Nitrobacteraceae</taxon>
        <taxon>Bradyrhizobium</taxon>
    </lineage>
</organism>
<feature type="domain" description="Polyvalent protein metallopeptidase" evidence="2">
    <location>
        <begin position="172"/>
        <end position="294"/>
    </location>
</feature>
<reference evidence="3 4" key="1">
    <citation type="submission" date="2019-06" db="EMBL/GenBank/DDBJ databases">
        <title>Genomic Encyclopedia of Type Strains, Phase IV (KMG-V): Genome sequencing to study the core and pangenomes of soil and plant-associated prokaryotes.</title>
        <authorList>
            <person name="Whitman W."/>
        </authorList>
    </citation>
    <scope>NUCLEOTIDE SEQUENCE [LARGE SCALE GENOMIC DNA]</scope>
    <source>
        <strain evidence="3 4">BR 10355</strain>
    </source>
</reference>
<dbReference type="Pfam" id="PF08401">
    <property type="entry name" value="ArdcN"/>
    <property type="match status" value="1"/>
</dbReference>
<proteinExistence type="predicted"/>
<dbReference type="InterPro" id="IPR013610">
    <property type="entry name" value="ArdC_N"/>
</dbReference>
<dbReference type="AlphaFoldDB" id="A0A560L3L7"/>
<protein>
    <submittedName>
        <fullName evidence="3">Antirestriction protein ArdC</fullName>
    </submittedName>
</protein>
<evidence type="ECO:0000313" key="3">
    <source>
        <dbReference type="EMBL" id="TWB89902.1"/>
    </source>
</evidence>
<evidence type="ECO:0000259" key="2">
    <source>
        <dbReference type="Pfam" id="PF18818"/>
    </source>
</evidence>
<dbReference type="PIRSF" id="PIRSF037112">
    <property type="entry name" value="Antirestriction_ArdC"/>
    <property type="match status" value="1"/>
</dbReference>
<dbReference type="GO" id="GO:0003697">
    <property type="term" value="F:single-stranded DNA binding"/>
    <property type="evidence" value="ECO:0007669"/>
    <property type="project" value="InterPro"/>
</dbReference>
<gene>
    <name evidence="3" type="ORF">FBZ93_11514</name>
</gene>
<dbReference type="Pfam" id="PF18818">
    <property type="entry name" value="MPTase-PolyVal"/>
    <property type="match status" value="1"/>
</dbReference>
<accession>A0A560L3L7</accession>
<name>A0A560L3L7_9BRAD</name>
<evidence type="ECO:0000259" key="1">
    <source>
        <dbReference type="Pfam" id="PF08401"/>
    </source>
</evidence>
<comment type="caution">
    <text evidence="3">The sequence shown here is derived from an EMBL/GenBank/DDBJ whole genome shotgun (WGS) entry which is preliminary data.</text>
</comment>
<sequence>MSNEQGRRAERPRATLYQEVTDRIVSELEQGIVPWVQPWGSGVEQSAIGLPRNAATGWTYSGINILILWGRLFDEGYPSQQWLTFRQAITLGGTVRKGEHGVGICYADRFVPKERRTESRRDPSGASSEVVEPQAVAFLRRYTVFNIAQCDGLPDHCHDQASPLPEREIVPEAEALARATLADIHHGGDEAYYECERDYVQLPPQPAFFDQINYYRTLFHELGHWTGHASRLKRDQTGSFGSKPYASEELVAEMTAAFVCATLSICPTVRHADYIGNWIDVLRGDNRAIFHAASRASKAADFLLAFRPQVLAVSAAAVDASDMTANGAADHLQRPG</sequence>
<evidence type="ECO:0000313" key="4">
    <source>
        <dbReference type="Proteomes" id="UP000321304"/>
    </source>
</evidence>
<dbReference type="OrthoDB" id="9792687at2"/>
<dbReference type="InterPro" id="IPR041459">
    <property type="entry name" value="MPTase-PolyVal"/>
</dbReference>
<dbReference type="InterPro" id="IPR017113">
    <property type="entry name" value="Antirestriction_ArdC"/>
</dbReference>
<dbReference type="EMBL" id="VITY01000015">
    <property type="protein sequence ID" value="TWB89902.1"/>
    <property type="molecule type" value="Genomic_DNA"/>
</dbReference>
<dbReference type="RefSeq" id="WP_146991557.1">
    <property type="nucleotide sequence ID" value="NZ_VITY01000015.1"/>
</dbReference>
<feature type="domain" description="N-terminal" evidence="1">
    <location>
        <begin position="15"/>
        <end position="145"/>
    </location>
</feature>
<dbReference type="Proteomes" id="UP000321304">
    <property type="component" value="Unassembled WGS sequence"/>
</dbReference>
<keyword evidence="4" id="KW-1185">Reference proteome</keyword>